<gene>
    <name evidence="1" type="ORF">JFN88_12695</name>
</gene>
<dbReference type="Pfam" id="PF14284">
    <property type="entry name" value="PcfJ"/>
    <property type="match status" value="1"/>
</dbReference>
<dbReference type="AlphaFoldDB" id="A0A934MPI8"/>
<proteinExistence type="predicted"/>
<name>A0A934MPI8_9BACL</name>
<organism evidence="1 2">
    <name type="scientific">Paenibacillus roseus</name>
    <dbReference type="NCBI Taxonomy" id="2798579"/>
    <lineage>
        <taxon>Bacteria</taxon>
        <taxon>Bacillati</taxon>
        <taxon>Bacillota</taxon>
        <taxon>Bacilli</taxon>
        <taxon>Bacillales</taxon>
        <taxon>Paenibacillaceae</taxon>
        <taxon>Paenibacillus</taxon>
    </lineage>
</organism>
<accession>A0A934MPI8</accession>
<dbReference type="InterPro" id="IPR025586">
    <property type="entry name" value="PcfJ"/>
</dbReference>
<dbReference type="Proteomes" id="UP000640274">
    <property type="component" value="Unassembled WGS sequence"/>
</dbReference>
<evidence type="ECO:0000313" key="2">
    <source>
        <dbReference type="Proteomes" id="UP000640274"/>
    </source>
</evidence>
<protein>
    <submittedName>
        <fullName evidence="1">PcfJ domain-containing protein</fullName>
    </submittedName>
</protein>
<dbReference type="RefSeq" id="WP_199019665.1">
    <property type="nucleotide sequence ID" value="NZ_JAELUP010000065.1"/>
</dbReference>
<reference evidence="1" key="1">
    <citation type="submission" date="2020-12" db="EMBL/GenBank/DDBJ databases">
        <authorList>
            <person name="Huq M.A."/>
        </authorList>
    </citation>
    <scope>NUCLEOTIDE SEQUENCE</scope>
    <source>
        <strain evidence="1">MAHUQ-46</strain>
    </source>
</reference>
<keyword evidence="2" id="KW-1185">Reference proteome</keyword>
<comment type="caution">
    <text evidence="1">The sequence shown here is derived from an EMBL/GenBank/DDBJ whole genome shotgun (WGS) entry which is preliminary data.</text>
</comment>
<evidence type="ECO:0000313" key="1">
    <source>
        <dbReference type="EMBL" id="MBJ6362126.1"/>
    </source>
</evidence>
<sequence length="352" mass="41448">MEKRKTPISFESKSEYALNCCSRESIVQAIKGTPFQYSTWDMHEQPQCDYVKFFGLFAKYPSIEYLTKLNFSYFVHAKLFDKKTYGCINWNKKDVNAILRMNKQDFSEYRTYNKEVHPIVLRIFQMSRKDIIRPSLEDIDAFYHVTGDVLDQLKTILKHVSVSRMIRYVFGQVNKYEESYNTEKSVVIAWRDYIIECKTLGYDLTDDRIVRPSNLFESHQKTMKLVSHKQNPDLERKISSRLGSLKGYFFENESFLIRPAEGCWELIEEGKSLEICVGSYAERYANGETIILLIRKKAAPNRPFYTVEIRKKTIIQAQGLKHQSPIKEVKEFIHEFERTILKKNKKEKAVAV</sequence>
<dbReference type="EMBL" id="JAELUP010000065">
    <property type="protein sequence ID" value="MBJ6362126.1"/>
    <property type="molecule type" value="Genomic_DNA"/>
</dbReference>